<keyword evidence="4" id="KW-0732">Signal</keyword>
<dbReference type="PANTHER" id="PTHR10877">
    <property type="entry name" value="POLYCYSTIN FAMILY MEMBER"/>
    <property type="match status" value="1"/>
</dbReference>
<evidence type="ECO:0000259" key="11">
    <source>
        <dbReference type="PROSITE" id="PS50095"/>
    </source>
</evidence>
<feature type="transmembrane region" description="Helical" evidence="10">
    <location>
        <begin position="748"/>
        <end position="769"/>
    </location>
</feature>
<dbReference type="Gene3D" id="2.60.60.20">
    <property type="entry name" value="PLAT/LH2 domain"/>
    <property type="match status" value="1"/>
</dbReference>
<dbReference type="PROSITE" id="PS50095">
    <property type="entry name" value="PLAT"/>
    <property type="match status" value="1"/>
</dbReference>
<evidence type="ECO:0000256" key="6">
    <source>
        <dbReference type="ARBA" id="ARBA00023136"/>
    </source>
</evidence>
<feature type="domain" description="PLAT" evidence="11">
    <location>
        <begin position="793"/>
        <end position="918"/>
    </location>
</feature>
<sequence>MKKTALTSIMSLKSSCPFCTVDQLRGAIFWWNVKDFDTLTRSAHDNKNWQQWMLSEENRRQFVMKADVLTANTGYLIEAYLQLSSGTVSMAIWSVTTNILPYGGSCEIENASRGEFKITVSNWKDEGFRSLTNPSLDWKEQINYRIIQIIEGKEVILYYGFEEENYITLKPGLEVDYYTIAVRVQIFDIFVDFSECAVDPGKVYPKYSAMVSSSISAYLTTAGENIDYYYNSGNVKQVAMNTEVAATSVTDLKLPVTIFDTDPSDWVNLGVETSSNGTVENLTFDDLWNKYENPDLGDVVANNEIMSKISSFVDTLNSSANAFYGTSTVNLNQIANSFGTNINNKQFVSNTSAVTVLRVLNNALEGILPVSSADTPDQIDLQSIMDVLSDREKVNPQLDSDLTSMERAYIVSKIAARNDAEFQRRQEMMQQEVTSLLDAISSLGTIMEMLNFRKQLPLYVQHGHMNSTQDKKYVNDLVTSGFYSDDVRVNFVESNTPSAKEQNVKVTIYDHTPFSWDTDSKYISSKTVSVTIEDEDGNNNSVIPSEIKIKNTELKTPVQSVQIVVNNNEATSQLIVYKLYWNNPEDSLIFFIENVVSDFNHILYVSQQNNPSEGNYDWRKLISSEDLTSDKLQVTIDEKLYSQPTLVYVGVLLQSKGNETISRRRRSVPATIVEYSIVGITVGCRVWDDSKQTWDKSSCKISNTSTINDTVCLCTNPPGNSFATTFYVPPNTIDFGSVFANFNLNDNAAVFVTVICLLVVYMLLSVWAYRQDKKDPSRWAISYLSDNAPYDEYLYIVTAYTGLRRHAGTTSKVRFMVVDGDALKSKKVKTNIRCLDDFNHKDFGTGSVRRFVMSMSKRINDPAVLKIWHDNSGIGKHASWYLNRITLEDIQTNEKFNFVFNNWLSLDHEDGNIECAIPVSNKSDTETFSFNFNEKSRENVTDSYLWLSVLLRPESGVFTRIQRLACCLTLLFLTMITNAMFYGQDNGSKLSVGPLTFSTTGFYISFISVLIAAPPIFLITYLFRNSRQGLKNTIERNKEEYKTASDLRFPFTDVIEPAVNPLRPEHVQKLRKKRQLLMQSKNTITELILYVMFLAILYVISFSNRDPFWYYSKDHIDQQIITENNVTKTDGPIKFSQVSTGEQLYAFISSTLLPFMFPKLSINNVGLNAYARLFTQDQIHFKVGPVRLRQLRVKEDSCPESVLLNVTTQCYDKYSLVAEDEDSYCVGWKGPPCAADESVYKISSASWKHVSSSDIWGLPITGKHALYGGGGFIADLNVNLKISNQMIEEILKYSWIDRQTRAIFIEFTLFNVDENVFIHVTLLNEFPETGGVLTSHVIKQFRPYQHVGGVGILTFICEIVAVFGISIFCVKKIIYIHRTGKKSLQDIWNILDIVIISLFLLCTITYIGRLVNISLSMDKFQRNKLKFVNFSHIVLWDDLFNIFLACDIFFITLRLMRILNFNNRINHMGYIFSHVSKDVSGCLCMFVVVHLAFVCFGYLIFGRHLETYKNMFVAATTLTNAIIGKNTINDLFVIEPILGRLYYFMFVVFLLWVIMTMLNATLNVGISKAKTNFIKKSSVINAKHMWSLVAEAIEVFIPFDLQRKKRANLHRYKVTKDASFIAEEIIQEKREPIDITALLAPVRTVTPVYDTETRRRNHTLSWRHYSVYKMHVQASTRRKPSVTDA</sequence>
<evidence type="ECO:0000313" key="13">
    <source>
        <dbReference type="Proteomes" id="UP000596742"/>
    </source>
</evidence>
<dbReference type="Proteomes" id="UP000596742">
    <property type="component" value="Unassembled WGS sequence"/>
</dbReference>
<evidence type="ECO:0000256" key="3">
    <source>
        <dbReference type="ARBA" id="ARBA00022692"/>
    </source>
</evidence>
<keyword evidence="13" id="KW-1185">Reference proteome</keyword>
<dbReference type="InterPro" id="IPR046791">
    <property type="entry name" value="Polycystin_dom"/>
</dbReference>
<organism evidence="12 13">
    <name type="scientific">Mytilus galloprovincialis</name>
    <name type="common">Mediterranean mussel</name>
    <dbReference type="NCBI Taxonomy" id="29158"/>
    <lineage>
        <taxon>Eukaryota</taxon>
        <taxon>Metazoa</taxon>
        <taxon>Spiralia</taxon>
        <taxon>Lophotrochozoa</taxon>
        <taxon>Mollusca</taxon>
        <taxon>Bivalvia</taxon>
        <taxon>Autobranchia</taxon>
        <taxon>Pteriomorphia</taxon>
        <taxon>Mytilida</taxon>
        <taxon>Mytiloidea</taxon>
        <taxon>Mytilidae</taxon>
        <taxon>Mytilinae</taxon>
        <taxon>Mytilus</taxon>
    </lineage>
</organism>
<keyword evidence="6 10" id="KW-0472">Membrane</keyword>
<dbReference type="InterPro" id="IPR003915">
    <property type="entry name" value="PKD_2"/>
</dbReference>
<feature type="transmembrane region" description="Helical" evidence="10">
    <location>
        <begin position="1439"/>
        <end position="1459"/>
    </location>
</feature>
<dbReference type="OrthoDB" id="444119at2759"/>
<evidence type="ECO:0000256" key="7">
    <source>
        <dbReference type="ARBA" id="ARBA00023180"/>
    </source>
</evidence>
<keyword evidence="7" id="KW-0325">Glycoprotein</keyword>
<feature type="transmembrane region" description="Helical" evidence="10">
    <location>
        <begin position="1541"/>
        <end position="1566"/>
    </location>
</feature>
<evidence type="ECO:0000256" key="4">
    <source>
        <dbReference type="ARBA" id="ARBA00022729"/>
    </source>
</evidence>
<feature type="transmembrane region" description="Helical" evidence="10">
    <location>
        <begin position="1083"/>
        <end position="1103"/>
    </location>
</feature>
<keyword evidence="3 10" id="KW-0812">Transmembrane</keyword>
<evidence type="ECO:0000256" key="8">
    <source>
        <dbReference type="PIRSR" id="PIRSR603915-2"/>
    </source>
</evidence>
<dbReference type="SUPFAM" id="SSF49723">
    <property type="entry name" value="Lipase/lipooxygenase domain (PLAT/LH2 domain)"/>
    <property type="match status" value="1"/>
</dbReference>
<gene>
    <name evidence="12" type="ORF">MGAL_10B047920</name>
</gene>
<dbReference type="GO" id="GO:0005509">
    <property type="term" value="F:calcium ion binding"/>
    <property type="evidence" value="ECO:0007669"/>
    <property type="project" value="InterPro"/>
</dbReference>
<dbReference type="PRINTS" id="PR01433">
    <property type="entry name" value="POLYCYSTIN2"/>
</dbReference>
<comment type="subcellular location">
    <subcellularLocation>
        <location evidence="1">Membrane</location>
        <topology evidence="1">Multi-pass membrane protein</topology>
    </subcellularLocation>
</comment>
<dbReference type="EMBL" id="UYJE01006067">
    <property type="protein sequence ID" value="VDI42744.1"/>
    <property type="molecule type" value="Genomic_DNA"/>
</dbReference>
<dbReference type="Pfam" id="PF08016">
    <property type="entry name" value="PKD_channel"/>
    <property type="match status" value="1"/>
</dbReference>
<accession>A0A8B6F3N2</accession>
<dbReference type="InterPro" id="IPR036392">
    <property type="entry name" value="PLAT/LH2_dom_sf"/>
</dbReference>
<dbReference type="InterPro" id="IPR001024">
    <property type="entry name" value="PLAT/LH2_dom"/>
</dbReference>
<dbReference type="GO" id="GO:0005262">
    <property type="term" value="F:calcium channel activity"/>
    <property type="evidence" value="ECO:0007669"/>
    <property type="project" value="TreeGrafter"/>
</dbReference>
<evidence type="ECO:0000256" key="1">
    <source>
        <dbReference type="ARBA" id="ARBA00004141"/>
    </source>
</evidence>
<feature type="transmembrane region" description="Helical" evidence="10">
    <location>
        <begin position="1002"/>
        <end position="1023"/>
    </location>
</feature>
<dbReference type="Pfam" id="PF20519">
    <property type="entry name" value="Polycystin_dom"/>
    <property type="match status" value="1"/>
</dbReference>
<feature type="transmembrane region" description="Helical" evidence="10">
    <location>
        <begin position="1390"/>
        <end position="1408"/>
    </location>
</feature>
<comment type="caution">
    <text evidence="12">The sequence shown here is derived from an EMBL/GenBank/DDBJ whole genome shotgun (WGS) entry which is preliminary data.</text>
</comment>
<dbReference type="Pfam" id="PF01477">
    <property type="entry name" value="PLAT"/>
    <property type="match status" value="1"/>
</dbReference>
<name>A0A8B6F3N2_MYTGA</name>
<dbReference type="GO" id="GO:0016020">
    <property type="term" value="C:membrane"/>
    <property type="evidence" value="ECO:0007669"/>
    <property type="project" value="UniProtKB-SubCell"/>
</dbReference>
<feature type="transmembrane region" description="Helical" evidence="10">
    <location>
        <begin position="964"/>
        <end position="982"/>
    </location>
</feature>
<reference evidence="12" key="1">
    <citation type="submission" date="2018-11" db="EMBL/GenBank/DDBJ databases">
        <authorList>
            <person name="Alioto T."/>
            <person name="Alioto T."/>
        </authorList>
    </citation>
    <scope>NUCLEOTIDE SEQUENCE</scope>
</reference>
<comment type="caution">
    <text evidence="9">Lacks conserved residue(s) required for the propagation of feature annotation.</text>
</comment>
<evidence type="ECO:0000313" key="12">
    <source>
        <dbReference type="EMBL" id="VDI42744.1"/>
    </source>
</evidence>
<evidence type="ECO:0000256" key="9">
    <source>
        <dbReference type="PROSITE-ProRule" id="PRU00152"/>
    </source>
</evidence>
<evidence type="ECO:0000256" key="5">
    <source>
        <dbReference type="ARBA" id="ARBA00022989"/>
    </source>
</evidence>
<protein>
    <recommendedName>
        <fullName evidence="11">PLAT domain-containing protein</fullName>
    </recommendedName>
</protein>
<evidence type="ECO:0000256" key="2">
    <source>
        <dbReference type="ARBA" id="ARBA00007200"/>
    </source>
</evidence>
<dbReference type="PANTHER" id="PTHR10877:SF194">
    <property type="entry name" value="LOCATION OF VULVA DEFECTIVE 1"/>
    <property type="match status" value="1"/>
</dbReference>
<dbReference type="GO" id="GO:0050982">
    <property type="term" value="P:detection of mechanical stimulus"/>
    <property type="evidence" value="ECO:0007669"/>
    <property type="project" value="TreeGrafter"/>
</dbReference>
<dbReference type="SMART" id="SM00308">
    <property type="entry name" value="LH2"/>
    <property type="match status" value="1"/>
</dbReference>
<dbReference type="InterPro" id="IPR013122">
    <property type="entry name" value="PKD1_2_channel"/>
</dbReference>
<feature type="transmembrane region" description="Helical" evidence="10">
    <location>
        <begin position="1347"/>
        <end position="1370"/>
    </location>
</feature>
<evidence type="ECO:0000256" key="10">
    <source>
        <dbReference type="SAM" id="Phobius"/>
    </source>
</evidence>
<proteinExistence type="inferred from homology"/>
<keyword evidence="5 10" id="KW-1133">Transmembrane helix</keyword>
<comment type="similarity">
    <text evidence="2">Belongs to the polycystin family.</text>
</comment>
<feature type="disulfide bond" evidence="8">
    <location>
        <begin position="1198"/>
        <end position="1210"/>
    </location>
</feature>
<dbReference type="InterPro" id="IPR051223">
    <property type="entry name" value="Polycystin"/>
</dbReference>
<feature type="transmembrane region" description="Helical" evidence="10">
    <location>
        <begin position="1479"/>
        <end position="1501"/>
    </location>
</feature>